<feature type="coiled-coil region" evidence="2">
    <location>
        <begin position="572"/>
        <end position="632"/>
    </location>
</feature>
<evidence type="ECO:0000259" key="5">
    <source>
        <dbReference type="Pfam" id="PF03151"/>
    </source>
</evidence>
<evidence type="ECO:0000313" key="6">
    <source>
        <dbReference type="EMBL" id="KAJ7005532.1"/>
    </source>
</evidence>
<dbReference type="InterPro" id="IPR004853">
    <property type="entry name" value="Sugar_P_trans_dom"/>
</dbReference>
<evidence type="ECO:0000313" key="7">
    <source>
        <dbReference type="Proteomes" id="UP001164929"/>
    </source>
</evidence>
<feature type="compositionally biased region" description="Basic and acidic residues" evidence="3">
    <location>
        <begin position="480"/>
        <end position="502"/>
    </location>
</feature>
<feature type="transmembrane region" description="Helical" evidence="4">
    <location>
        <begin position="283"/>
        <end position="300"/>
    </location>
</feature>
<feature type="coiled-coil region" evidence="2">
    <location>
        <begin position="877"/>
        <end position="911"/>
    </location>
</feature>
<feature type="transmembrane region" description="Helical" evidence="4">
    <location>
        <begin position="36"/>
        <end position="58"/>
    </location>
</feature>
<proteinExistence type="predicted"/>
<feature type="region of interest" description="Disordered" evidence="3">
    <location>
        <begin position="439"/>
        <end position="529"/>
    </location>
</feature>
<gene>
    <name evidence="6" type="ORF">NC653_004989</name>
</gene>
<name>A0AAD6RC47_9ROSI</name>
<dbReference type="Proteomes" id="UP001164929">
    <property type="component" value="Chromosome 2"/>
</dbReference>
<feature type="transmembrane region" description="Helical" evidence="4">
    <location>
        <begin position="157"/>
        <end position="174"/>
    </location>
</feature>
<keyword evidence="4" id="KW-1133">Transmembrane helix</keyword>
<dbReference type="Pfam" id="PF03151">
    <property type="entry name" value="TPT"/>
    <property type="match status" value="1"/>
</dbReference>
<feature type="transmembrane region" description="Helical" evidence="4">
    <location>
        <begin position="78"/>
        <end position="96"/>
    </location>
</feature>
<dbReference type="PANTHER" id="PTHR38394">
    <property type="entry name" value="NEUROFILAMENT LIGHT PROTEIN"/>
    <property type="match status" value="1"/>
</dbReference>
<dbReference type="InterPro" id="IPR037185">
    <property type="entry name" value="EmrE-like"/>
</dbReference>
<evidence type="ECO:0000256" key="3">
    <source>
        <dbReference type="SAM" id="MobiDB-lite"/>
    </source>
</evidence>
<feature type="compositionally biased region" description="Polar residues" evidence="3">
    <location>
        <begin position="509"/>
        <end position="528"/>
    </location>
</feature>
<feature type="domain" description="Sugar phosphate transporter" evidence="5">
    <location>
        <begin position="23"/>
        <end position="297"/>
    </location>
</feature>
<organism evidence="6 7">
    <name type="scientific">Populus alba x Populus x berolinensis</name>
    <dbReference type="NCBI Taxonomy" id="444605"/>
    <lineage>
        <taxon>Eukaryota</taxon>
        <taxon>Viridiplantae</taxon>
        <taxon>Streptophyta</taxon>
        <taxon>Embryophyta</taxon>
        <taxon>Tracheophyta</taxon>
        <taxon>Spermatophyta</taxon>
        <taxon>Magnoliopsida</taxon>
        <taxon>eudicotyledons</taxon>
        <taxon>Gunneridae</taxon>
        <taxon>Pentapetalae</taxon>
        <taxon>rosids</taxon>
        <taxon>fabids</taxon>
        <taxon>Malpighiales</taxon>
        <taxon>Salicaceae</taxon>
        <taxon>Saliceae</taxon>
        <taxon>Populus</taxon>
    </lineage>
</organism>
<keyword evidence="4" id="KW-0472">Membrane</keyword>
<dbReference type="EMBL" id="JAQIZT010000002">
    <property type="protein sequence ID" value="KAJ7005532.1"/>
    <property type="molecule type" value="Genomic_DNA"/>
</dbReference>
<comment type="caution">
    <text evidence="6">The sequence shown here is derived from an EMBL/GenBank/DDBJ whole genome shotgun (WGS) entry which is preliminary data.</text>
</comment>
<protein>
    <recommendedName>
        <fullName evidence="5">Sugar phosphate transporter domain-containing protein</fullName>
    </recommendedName>
</protein>
<feature type="compositionally biased region" description="Low complexity" evidence="3">
    <location>
        <begin position="402"/>
        <end position="417"/>
    </location>
</feature>
<feature type="transmembrane region" description="Helical" evidence="4">
    <location>
        <begin position="257"/>
        <end position="274"/>
    </location>
</feature>
<dbReference type="AlphaFoldDB" id="A0AAD6RC47"/>
<evidence type="ECO:0000256" key="1">
    <source>
        <dbReference type="ARBA" id="ARBA00004141"/>
    </source>
</evidence>
<feature type="coiled-coil region" evidence="2">
    <location>
        <begin position="952"/>
        <end position="986"/>
    </location>
</feature>
<reference evidence="6" key="1">
    <citation type="journal article" date="2023" name="Mol. Ecol. Resour.">
        <title>Chromosome-level genome assembly of a triploid poplar Populus alba 'Berolinensis'.</title>
        <authorList>
            <person name="Chen S."/>
            <person name="Yu Y."/>
            <person name="Wang X."/>
            <person name="Wang S."/>
            <person name="Zhang T."/>
            <person name="Zhou Y."/>
            <person name="He R."/>
            <person name="Meng N."/>
            <person name="Wang Y."/>
            <person name="Liu W."/>
            <person name="Liu Z."/>
            <person name="Liu J."/>
            <person name="Guo Q."/>
            <person name="Huang H."/>
            <person name="Sederoff R.R."/>
            <person name="Wang G."/>
            <person name="Qu G."/>
            <person name="Chen S."/>
        </authorList>
    </citation>
    <scope>NUCLEOTIDE SEQUENCE</scope>
    <source>
        <strain evidence="6">SC-2020</strain>
    </source>
</reference>
<dbReference type="SUPFAM" id="SSF103481">
    <property type="entry name" value="Multidrug resistance efflux transporter EmrE"/>
    <property type="match status" value="1"/>
</dbReference>
<dbReference type="PANTHER" id="PTHR38394:SF1">
    <property type="entry name" value="NEUROFILAMENT LIGHT PROTEIN"/>
    <property type="match status" value="1"/>
</dbReference>
<feature type="transmembrane region" description="Helical" evidence="4">
    <location>
        <begin position="194"/>
        <end position="211"/>
    </location>
</feature>
<keyword evidence="4" id="KW-0812">Transmembrane</keyword>
<keyword evidence="7" id="KW-1185">Reference proteome</keyword>
<accession>A0AAD6RC47</accession>
<keyword evidence="2" id="KW-0175">Coiled coil</keyword>
<comment type="subcellular location">
    <subcellularLocation>
        <location evidence="1">Membrane</location>
        <topology evidence="1">Multi-pass membrane protein</topology>
    </subcellularLocation>
</comment>
<evidence type="ECO:0000256" key="4">
    <source>
        <dbReference type="SAM" id="Phobius"/>
    </source>
</evidence>
<evidence type="ECO:0000256" key="2">
    <source>
        <dbReference type="SAM" id="Coils"/>
    </source>
</evidence>
<feature type="transmembrane region" description="Helical" evidence="4">
    <location>
        <begin position="223"/>
        <end position="245"/>
    </location>
</feature>
<sequence>MESENKKSAVSDVGAWAMNIISSVGIIMANKQLMSANGYAFGFATTLTGFHFTVTALVGLVSNATGLSVSKHVPMWELLWFSVVANVSITGMNLSLMLNSVGFYQISKLSMIPVVCIMEWILHSKQYSKEVKLSVLVVVIGVGVCTVTDVKVNAKGFICACLAVLSTSLQQITIGSLQKKYSIGSFELLSRTAPIQAVSLLILGPFIDYYLNGKFITNYKLSSGAILFIILSCSLAVFCNVSQYLCIGRFSATSFQVLGHMKTICVLTLGWLLFDSELTFKNIMGMFIAVLGMVVYSWAVEAEKRSNAKTTSYTKNSLTEEEIRLLKEGVESMPLKDVELAESKDFGEVVAMMMEEEDGMDSLFEGMVLFTPHQFTDEQPHQQLVEDPLKHPEESQSDDTVNNNSNNTLAEAGASAEEASHHQQLSEPLDENLFSSLQTLTQSQSQSQSDPISPSPTTDPTTQISSASRKKRRASFRIGYARDRTYPPDLNNHNDDDGHDADKNEDDASQSPSSIVANPIDTSLSDSQFKNKKDETLSQFDHLKSQISEKLDAARLLIASVSSARKDSISRRRKAAEDLNLASANHAHLEQQLEVACEAEDFETAERISDSLASAEKEKQTLLLALKDAEAHCDTIDSQMYHALDSQIAAEQECASLLQHFAKDAENNADLVLKNAQILSSKEIDDWFSSSQVLEAKKIELDIESHFINEARSRVSDSIQHSVEDDRNEKEILCKKKDVLAKELDHLLDLVKQKEMEIDENDTRIKAVDERIAAVVSDFKEIQSSINAKFDDLQSRLSQMHLQSEALSTKRKEIDRFLTEEEERGAKLRELVRVSEDEAKVYQEVVVLRKGLKSSILKSREEKLRLAKTEEELTLDVQMLQQEVSAARGSLQELSSTKSSIQQNISSLKQRSLFIDKRVPELEAEKKVAAVARNFKEAARIAAEAKSLGVEKDSLEIGLQKATSELKKLEEDIKDTVDRLQTTEGLILSKEKEVAMARFQRLLLISGAATAERFAALERGDTNEANLLLAEAEAANDEAKKLQPTYNFKEEEFLIPKQFIPVELVSNLGRKQLAELAASAHFPASQ</sequence>
<feature type="region of interest" description="Disordered" evidence="3">
    <location>
        <begin position="388"/>
        <end position="426"/>
    </location>
</feature>
<feature type="compositionally biased region" description="Low complexity" evidence="3">
    <location>
        <begin position="439"/>
        <end position="467"/>
    </location>
</feature>